<dbReference type="PRINTS" id="PR01050">
    <property type="entry name" value="PYRUVTKNASE"/>
</dbReference>
<dbReference type="Gene3D" id="2.40.33.10">
    <property type="entry name" value="PK beta-barrel domain-like"/>
    <property type="match status" value="1"/>
</dbReference>
<comment type="similarity">
    <text evidence="4 16">Belongs to the pyruvate kinase family.</text>
</comment>
<dbReference type="EC" id="2.7.1.40" evidence="5 15"/>
<keyword evidence="9" id="KW-0547">Nucleotide-binding</keyword>
<keyword evidence="13 16" id="KW-0324">Glycolysis</keyword>
<evidence type="ECO:0000256" key="15">
    <source>
        <dbReference type="NCBIfam" id="TIGR01064"/>
    </source>
</evidence>
<evidence type="ECO:0000256" key="10">
    <source>
        <dbReference type="ARBA" id="ARBA00022777"/>
    </source>
</evidence>
<evidence type="ECO:0000256" key="1">
    <source>
        <dbReference type="ARBA" id="ARBA00001946"/>
    </source>
</evidence>
<dbReference type="InterPro" id="IPR015793">
    <property type="entry name" value="Pyrv_Knase_brl"/>
</dbReference>
<keyword evidence="12 16" id="KW-0460">Magnesium</keyword>
<feature type="domain" description="Pyruvate kinase barrel" evidence="17">
    <location>
        <begin position="5"/>
        <end position="325"/>
    </location>
</feature>
<dbReference type="UniPathway" id="UPA00109">
    <property type="reaction ID" value="UER00188"/>
</dbReference>
<dbReference type="GO" id="GO:0004743">
    <property type="term" value="F:pyruvate kinase activity"/>
    <property type="evidence" value="ECO:0007669"/>
    <property type="project" value="UniProtKB-UniRule"/>
</dbReference>
<evidence type="ECO:0000313" key="19">
    <source>
        <dbReference type="EMBL" id="CBX31386.1"/>
    </source>
</evidence>
<gene>
    <name evidence="19" type="ORF">N47_E48980</name>
</gene>
<keyword evidence="8" id="KW-0479">Metal-binding</keyword>
<evidence type="ECO:0000256" key="12">
    <source>
        <dbReference type="ARBA" id="ARBA00022842"/>
    </source>
</evidence>
<keyword evidence="7 16" id="KW-0808">Transferase</keyword>
<dbReference type="FunFam" id="3.20.20.60:FF:000025">
    <property type="entry name" value="Pyruvate kinase"/>
    <property type="match status" value="1"/>
</dbReference>
<evidence type="ECO:0000256" key="14">
    <source>
        <dbReference type="ARBA" id="ARBA00023317"/>
    </source>
</evidence>
<evidence type="ECO:0000256" key="3">
    <source>
        <dbReference type="ARBA" id="ARBA00004997"/>
    </source>
</evidence>
<organism evidence="19">
    <name type="scientific">uncultured Desulfobacterium sp</name>
    <dbReference type="NCBI Taxonomy" id="201089"/>
    <lineage>
        <taxon>Bacteria</taxon>
        <taxon>Pseudomonadati</taxon>
        <taxon>Thermodesulfobacteriota</taxon>
        <taxon>Desulfobacteria</taxon>
        <taxon>Desulfobacterales</taxon>
        <taxon>Desulfobacteriaceae</taxon>
        <taxon>Desulfobacterium</taxon>
        <taxon>environmental samples</taxon>
    </lineage>
</organism>
<dbReference type="SUPFAM" id="SSF50800">
    <property type="entry name" value="PK beta-barrel domain-like"/>
    <property type="match status" value="1"/>
</dbReference>
<dbReference type="FunFam" id="2.40.33.10:FF:000001">
    <property type="entry name" value="Pyruvate kinase"/>
    <property type="match status" value="1"/>
</dbReference>
<keyword evidence="14 19" id="KW-0670">Pyruvate</keyword>
<evidence type="ECO:0000256" key="8">
    <source>
        <dbReference type="ARBA" id="ARBA00022723"/>
    </source>
</evidence>
<dbReference type="NCBIfam" id="TIGR01064">
    <property type="entry name" value="pyruv_kin"/>
    <property type="match status" value="1"/>
</dbReference>
<protein>
    <recommendedName>
        <fullName evidence="6 15">Pyruvate kinase</fullName>
        <ecNumber evidence="5 15">2.7.1.40</ecNumber>
    </recommendedName>
</protein>
<sequence length="470" mass="51167">MDIMPKTKIVCTIGPSSDSPEILEELILNGMNVARLNFSHGTHEEHLQKMNNIRAVSDKLGAHVAILQDLCGPKIRIGKVKEPGVRLDPGQAFTLTSRIVEGDSEIVSVSYQSLSSDVKPDDRILLADGMLELVVKRISHTDIICEVITGGVLTSNKGINLPTGTIKADTLTYKDQRDLIFGLNNNVDYVALSFVRDADDIITLKNIIKKEMKNTPVIAKIEKHEALDNIEAIMEVSDGIMVARGDLGVEIPLETVPNIQKMLVKKANDMGKPVIIATQMLRSMVNSPRPTRAEANDVANAVLDGADAIMLSEETASGEYPVQAVQYMSKIAESAEENYPHEKYLNFLPKTDVSESVAYASCILAEHLDVKAIIATTRSGSTAIHISRFRPRSIIVALSPEKSTARLLALYWGCLPSLVTFIDDKCCSSDNSALSALASKYVSKGDLVVITSGTTEYVAGTTNMMRVIKL</sequence>
<dbReference type="Gene3D" id="3.20.20.60">
    <property type="entry name" value="Phosphoenolpyruvate-binding domains"/>
    <property type="match status" value="1"/>
</dbReference>
<dbReference type="PANTHER" id="PTHR11817">
    <property type="entry name" value="PYRUVATE KINASE"/>
    <property type="match status" value="1"/>
</dbReference>
<dbReference type="GO" id="GO:0000287">
    <property type="term" value="F:magnesium ion binding"/>
    <property type="evidence" value="ECO:0007669"/>
    <property type="project" value="UniProtKB-UniRule"/>
</dbReference>
<dbReference type="InterPro" id="IPR015813">
    <property type="entry name" value="Pyrv/PenolPyrv_kinase-like_dom"/>
</dbReference>
<dbReference type="InterPro" id="IPR036918">
    <property type="entry name" value="Pyrv_Knase_C_sf"/>
</dbReference>
<dbReference type="Pfam" id="PF00224">
    <property type="entry name" value="PK"/>
    <property type="match status" value="1"/>
</dbReference>
<evidence type="ECO:0000256" key="9">
    <source>
        <dbReference type="ARBA" id="ARBA00022741"/>
    </source>
</evidence>
<comment type="pathway">
    <text evidence="3 16">Carbohydrate degradation; glycolysis; pyruvate from D-glyceraldehyde 3-phosphate: step 5/5.</text>
</comment>
<evidence type="ECO:0000259" key="18">
    <source>
        <dbReference type="Pfam" id="PF02887"/>
    </source>
</evidence>
<dbReference type="InterPro" id="IPR040442">
    <property type="entry name" value="Pyrv_kinase-like_dom_sf"/>
</dbReference>
<evidence type="ECO:0000259" key="17">
    <source>
        <dbReference type="Pfam" id="PF00224"/>
    </source>
</evidence>
<dbReference type="InterPro" id="IPR011037">
    <property type="entry name" value="Pyrv_Knase-like_insert_dom_sf"/>
</dbReference>
<dbReference type="SUPFAM" id="SSF51621">
    <property type="entry name" value="Phosphoenolpyruvate/pyruvate domain"/>
    <property type="match status" value="1"/>
</dbReference>
<evidence type="ECO:0000256" key="6">
    <source>
        <dbReference type="ARBA" id="ARBA00018587"/>
    </source>
</evidence>
<dbReference type="GO" id="GO:0005524">
    <property type="term" value="F:ATP binding"/>
    <property type="evidence" value="ECO:0007669"/>
    <property type="project" value="UniProtKB-KW"/>
</dbReference>
<evidence type="ECO:0000256" key="2">
    <source>
        <dbReference type="ARBA" id="ARBA00001958"/>
    </source>
</evidence>
<dbReference type="NCBIfam" id="NF004491">
    <property type="entry name" value="PRK05826.1"/>
    <property type="match status" value="1"/>
</dbReference>
<evidence type="ECO:0000256" key="16">
    <source>
        <dbReference type="RuleBase" id="RU000504"/>
    </source>
</evidence>
<dbReference type="AlphaFoldDB" id="E1YJD2"/>
<dbReference type="InterPro" id="IPR001697">
    <property type="entry name" value="Pyr_Knase"/>
</dbReference>
<dbReference type="InterPro" id="IPR015806">
    <property type="entry name" value="Pyrv_Knase_insert_dom_sf"/>
</dbReference>
<accession>E1YJD2</accession>
<reference evidence="19" key="1">
    <citation type="journal article" date="2011" name="Environ. Microbiol.">
        <title>Genomic insights into the metabolic potential of the polycyclic aromatic hydrocarbon degrading sulfate-reducing Deltaproteobacterium N47.</title>
        <authorList>
            <person name="Bergmann F."/>
            <person name="Selesi D."/>
            <person name="Weinmaier T."/>
            <person name="Tischler P."/>
            <person name="Rattei T."/>
            <person name="Meckenstock R.U."/>
        </authorList>
    </citation>
    <scope>NUCLEOTIDE SEQUENCE</scope>
</reference>
<evidence type="ECO:0000256" key="7">
    <source>
        <dbReference type="ARBA" id="ARBA00022679"/>
    </source>
</evidence>
<dbReference type="InterPro" id="IPR015795">
    <property type="entry name" value="Pyrv_Knase_C"/>
</dbReference>
<dbReference type="Gene3D" id="3.40.1380.20">
    <property type="entry name" value="Pyruvate kinase, C-terminal domain"/>
    <property type="match status" value="1"/>
</dbReference>
<comment type="cofactor">
    <cofactor evidence="2">
        <name>K(+)</name>
        <dbReference type="ChEBI" id="CHEBI:29103"/>
    </cofactor>
</comment>
<dbReference type="GO" id="GO:0016301">
    <property type="term" value="F:kinase activity"/>
    <property type="evidence" value="ECO:0007669"/>
    <property type="project" value="UniProtKB-KW"/>
</dbReference>
<evidence type="ECO:0000256" key="5">
    <source>
        <dbReference type="ARBA" id="ARBA00012142"/>
    </source>
</evidence>
<evidence type="ECO:0000256" key="11">
    <source>
        <dbReference type="ARBA" id="ARBA00022840"/>
    </source>
</evidence>
<keyword evidence="11" id="KW-0067">ATP-binding</keyword>
<name>E1YJD2_9BACT</name>
<keyword evidence="10 16" id="KW-0418">Kinase</keyword>
<proteinExistence type="inferred from homology"/>
<dbReference type="EMBL" id="FR695877">
    <property type="protein sequence ID" value="CBX31386.1"/>
    <property type="molecule type" value="Genomic_DNA"/>
</dbReference>
<dbReference type="NCBIfam" id="NF004978">
    <property type="entry name" value="PRK06354.1"/>
    <property type="match status" value="1"/>
</dbReference>
<feature type="domain" description="Pyruvate kinase C-terminal" evidence="18">
    <location>
        <begin position="355"/>
        <end position="468"/>
    </location>
</feature>
<dbReference type="GO" id="GO:0030955">
    <property type="term" value="F:potassium ion binding"/>
    <property type="evidence" value="ECO:0007669"/>
    <property type="project" value="UniProtKB-UniRule"/>
</dbReference>
<evidence type="ECO:0000256" key="13">
    <source>
        <dbReference type="ARBA" id="ARBA00023152"/>
    </source>
</evidence>
<dbReference type="Pfam" id="PF02887">
    <property type="entry name" value="PK_C"/>
    <property type="match status" value="1"/>
</dbReference>
<comment type="cofactor">
    <cofactor evidence="1">
        <name>Mg(2+)</name>
        <dbReference type="ChEBI" id="CHEBI:18420"/>
    </cofactor>
</comment>
<dbReference type="SUPFAM" id="SSF52935">
    <property type="entry name" value="PK C-terminal domain-like"/>
    <property type="match status" value="1"/>
</dbReference>
<evidence type="ECO:0000256" key="4">
    <source>
        <dbReference type="ARBA" id="ARBA00008663"/>
    </source>
</evidence>
<comment type="catalytic activity">
    <reaction evidence="16">
        <text>pyruvate + ATP = phosphoenolpyruvate + ADP + H(+)</text>
        <dbReference type="Rhea" id="RHEA:18157"/>
        <dbReference type="ChEBI" id="CHEBI:15361"/>
        <dbReference type="ChEBI" id="CHEBI:15378"/>
        <dbReference type="ChEBI" id="CHEBI:30616"/>
        <dbReference type="ChEBI" id="CHEBI:58702"/>
        <dbReference type="ChEBI" id="CHEBI:456216"/>
        <dbReference type="EC" id="2.7.1.40"/>
    </reaction>
</comment>